<protein>
    <submittedName>
        <fullName evidence="4">EF-hand domain-containing protein</fullName>
    </submittedName>
</protein>
<dbReference type="PROSITE" id="PS50222">
    <property type="entry name" value="EF_HAND_2"/>
    <property type="match status" value="2"/>
</dbReference>
<dbReference type="InterPro" id="IPR018247">
    <property type="entry name" value="EF_Hand_1_Ca_BS"/>
</dbReference>
<dbReference type="PROSITE" id="PS00018">
    <property type="entry name" value="EF_HAND_1"/>
    <property type="match status" value="2"/>
</dbReference>
<evidence type="ECO:0000313" key="5">
    <source>
        <dbReference type="Proteomes" id="UP001595833"/>
    </source>
</evidence>
<organism evidence="4 5">
    <name type="scientific">Saccharothrix xinjiangensis</name>
    <dbReference type="NCBI Taxonomy" id="204798"/>
    <lineage>
        <taxon>Bacteria</taxon>
        <taxon>Bacillati</taxon>
        <taxon>Actinomycetota</taxon>
        <taxon>Actinomycetes</taxon>
        <taxon>Pseudonocardiales</taxon>
        <taxon>Pseudonocardiaceae</taxon>
        <taxon>Saccharothrix</taxon>
    </lineage>
</organism>
<accession>A0ABV9Y124</accession>
<feature type="domain" description="EF-hand" evidence="3">
    <location>
        <begin position="96"/>
        <end position="131"/>
    </location>
</feature>
<evidence type="ECO:0000313" key="4">
    <source>
        <dbReference type="EMBL" id="MFC5056121.1"/>
    </source>
</evidence>
<proteinExistence type="predicted"/>
<evidence type="ECO:0000256" key="1">
    <source>
        <dbReference type="ARBA" id="ARBA00022737"/>
    </source>
</evidence>
<keyword evidence="5" id="KW-1185">Reference proteome</keyword>
<dbReference type="InterPro" id="IPR050145">
    <property type="entry name" value="Centrin_CML-like"/>
</dbReference>
<dbReference type="Proteomes" id="UP001595833">
    <property type="component" value="Unassembled WGS sequence"/>
</dbReference>
<dbReference type="SUPFAM" id="SSF47473">
    <property type="entry name" value="EF-hand"/>
    <property type="match status" value="1"/>
</dbReference>
<sequence length="183" mass="20615">MAQDTTENKFSILFDWFDHTDDDLLTREDFERMAELFTALPRPDDEENKAAMRDAFTGWWELLLDAGVADDGRVGRQEFIEVMRSSVTSPENFERVVLSIIDALMRALDTDGSGAIELDEYVRMYDSLGINPSTSSAAFRRLDRNGSGSISHAEFRTAIEEFYLSTDADAPGNWLLGSPLRAD</sequence>
<feature type="domain" description="EF-hand" evidence="3">
    <location>
        <begin position="137"/>
        <end position="165"/>
    </location>
</feature>
<reference evidence="5" key="1">
    <citation type="journal article" date="2019" name="Int. J. Syst. Evol. Microbiol.">
        <title>The Global Catalogue of Microorganisms (GCM) 10K type strain sequencing project: providing services to taxonomists for standard genome sequencing and annotation.</title>
        <authorList>
            <consortium name="The Broad Institute Genomics Platform"/>
            <consortium name="The Broad Institute Genome Sequencing Center for Infectious Disease"/>
            <person name="Wu L."/>
            <person name="Ma J."/>
        </authorList>
    </citation>
    <scope>NUCLEOTIDE SEQUENCE [LARGE SCALE GENOMIC DNA]</scope>
    <source>
        <strain evidence="5">KCTC 12848</strain>
    </source>
</reference>
<dbReference type="PANTHER" id="PTHR23050">
    <property type="entry name" value="CALCIUM BINDING PROTEIN"/>
    <property type="match status" value="1"/>
</dbReference>
<dbReference type="SMART" id="SM00054">
    <property type="entry name" value="EFh"/>
    <property type="match status" value="2"/>
</dbReference>
<dbReference type="Pfam" id="PF13202">
    <property type="entry name" value="EF-hand_5"/>
    <property type="match status" value="2"/>
</dbReference>
<evidence type="ECO:0000256" key="2">
    <source>
        <dbReference type="ARBA" id="ARBA00022837"/>
    </source>
</evidence>
<dbReference type="InterPro" id="IPR011992">
    <property type="entry name" value="EF-hand-dom_pair"/>
</dbReference>
<dbReference type="Gene3D" id="1.10.238.10">
    <property type="entry name" value="EF-hand"/>
    <property type="match status" value="1"/>
</dbReference>
<evidence type="ECO:0000259" key="3">
    <source>
        <dbReference type="PROSITE" id="PS50222"/>
    </source>
</evidence>
<gene>
    <name evidence="4" type="ORF">ACFPFM_20475</name>
</gene>
<keyword evidence="2" id="KW-0106">Calcium</keyword>
<keyword evidence="1" id="KW-0677">Repeat</keyword>
<comment type="caution">
    <text evidence="4">The sequence shown here is derived from an EMBL/GenBank/DDBJ whole genome shotgun (WGS) entry which is preliminary data.</text>
</comment>
<dbReference type="RefSeq" id="WP_344039580.1">
    <property type="nucleotide sequence ID" value="NZ_BAAAKE010000017.1"/>
</dbReference>
<name>A0ABV9Y124_9PSEU</name>
<dbReference type="InterPro" id="IPR002048">
    <property type="entry name" value="EF_hand_dom"/>
</dbReference>
<dbReference type="EMBL" id="JBHSJB010000018">
    <property type="protein sequence ID" value="MFC5056121.1"/>
    <property type="molecule type" value="Genomic_DNA"/>
</dbReference>